<dbReference type="Pfam" id="PF05193">
    <property type="entry name" value="Peptidase_M16_C"/>
    <property type="match status" value="1"/>
</dbReference>
<evidence type="ECO:0000259" key="8">
    <source>
        <dbReference type="Pfam" id="PF16187"/>
    </source>
</evidence>
<dbReference type="GO" id="GO:0046872">
    <property type="term" value="F:metal ion binding"/>
    <property type="evidence" value="ECO:0007669"/>
    <property type="project" value="UniProtKB-KW"/>
</dbReference>
<dbReference type="GO" id="GO:0005739">
    <property type="term" value="C:mitochondrion"/>
    <property type="evidence" value="ECO:0007669"/>
    <property type="project" value="TreeGrafter"/>
</dbReference>
<dbReference type="FunFam" id="3.30.830.10:FF:000005">
    <property type="entry name" value="nardilysin isoform X1"/>
    <property type="match status" value="1"/>
</dbReference>
<dbReference type="Gene3D" id="3.30.830.10">
    <property type="entry name" value="Metalloenzyme, LuxS/M16 peptidase-like"/>
    <property type="match status" value="1"/>
</dbReference>
<organism evidence="9 10">
    <name type="scientific">Romanomermis culicivorax</name>
    <name type="common">Nematode worm</name>
    <dbReference type="NCBI Taxonomy" id="13658"/>
    <lineage>
        <taxon>Eukaryota</taxon>
        <taxon>Metazoa</taxon>
        <taxon>Ecdysozoa</taxon>
        <taxon>Nematoda</taxon>
        <taxon>Enoplea</taxon>
        <taxon>Dorylaimia</taxon>
        <taxon>Mermithida</taxon>
        <taxon>Mermithoidea</taxon>
        <taxon>Mermithidae</taxon>
        <taxon>Romanomermis</taxon>
    </lineage>
</organism>
<keyword evidence="5" id="KW-0862">Zinc</keyword>
<accession>A0A915IFI3</accession>
<proteinExistence type="inferred from homology"/>
<name>A0A915IFI3_ROMCU</name>
<feature type="domain" description="Peptidase M16 middle/third" evidence="8">
    <location>
        <begin position="173"/>
        <end position="235"/>
    </location>
</feature>
<dbReference type="GO" id="GO:0051603">
    <property type="term" value="P:proteolysis involved in protein catabolic process"/>
    <property type="evidence" value="ECO:0007669"/>
    <property type="project" value="TreeGrafter"/>
</dbReference>
<evidence type="ECO:0000256" key="5">
    <source>
        <dbReference type="ARBA" id="ARBA00022833"/>
    </source>
</evidence>
<dbReference type="InterPro" id="IPR032632">
    <property type="entry name" value="Peptidase_M16_M"/>
</dbReference>
<dbReference type="GO" id="GO:0005829">
    <property type="term" value="C:cytosol"/>
    <property type="evidence" value="ECO:0007669"/>
    <property type="project" value="TreeGrafter"/>
</dbReference>
<evidence type="ECO:0000313" key="9">
    <source>
        <dbReference type="Proteomes" id="UP000887565"/>
    </source>
</evidence>
<keyword evidence="3" id="KW-0479">Metal-binding</keyword>
<dbReference type="InterPro" id="IPR011249">
    <property type="entry name" value="Metalloenz_LuxS/M16"/>
</dbReference>
<evidence type="ECO:0000256" key="6">
    <source>
        <dbReference type="ARBA" id="ARBA00023049"/>
    </source>
</evidence>
<evidence type="ECO:0000256" key="4">
    <source>
        <dbReference type="ARBA" id="ARBA00022801"/>
    </source>
</evidence>
<dbReference type="SUPFAM" id="SSF63411">
    <property type="entry name" value="LuxS/MPP-like metallohydrolase"/>
    <property type="match status" value="1"/>
</dbReference>
<evidence type="ECO:0000313" key="10">
    <source>
        <dbReference type="WBParaSite" id="nRc.2.0.1.t12672-RA"/>
    </source>
</evidence>
<dbReference type="GO" id="GO:0004222">
    <property type="term" value="F:metalloendopeptidase activity"/>
    <property type="evidence" value="ECO:0007669"/>
    <property type="project" value="TreeGrafter"/>
</dbReference>
<evidence type="ECO:0000256" key="1">
    <source>
        <dbReference type="ARBA" id="ARBA00007261"/>
    </source>
</evidence>
<keyword evidence="6" id="KW-0482">Metalloprotease</keyword>
<dbReference type="PANTHER" id="PTHR43690:SF18">
    <property type="entry name" value="INSULIN-DEGRADING ENZYME-RELATED"/>
    <property type="match status" value="1"/>
</dbReference>
<comment type="similarity">
    <text evidence="1">Belongs to the peptidase M16 family.</text>
</comment>
<dbReference type="PANTHER" id="PTHR43690">
    <property type="entry name" value="NARDILYSIN"/>
    <property type="match status" value="1"/>
</dbReference>
<evidence type="ECO:0000256" key="2">
    <source>
        <dbReference type="ARBA" id="ARBA00022670"/>
    </source>
</evidence>
<dbReference type="Proteomes" id="UP000887565">
    <property type="component" value="Unplaced"/>
</dbReference>
<dbReference type="GO" id="GO:0043171">
    <property type="term" value="P:peptide catabolic process"/>
    <property type="evidence" value="ECO:0007669"/>
    <property type="project" value="TreeGrafter"/>
</dbReference>
<sequence length="238" mass="27264">VLPRFNQIKNKSLPSLYWPEHAYGPEQVGKRVNVVPVKDLRKLYLYFPTPDFLPHYNSKPEHYVSHLLGHEGSGSLVFELKRRGWLVNDLVAAGQPLACGFASFSIEMELTEEGLKNLDEIIALFFEYLHVTLKNIQPQEWIHREVEKLNNIHFRFAENPNEGSLNGHNFLIDKKNPDEYVSSLSPSLHYYSLKDVLVAPVTSMPDFKPQLIKDLVSLLNPKNLLVIVASKEYEGTLI</sequence>
<dbReference type="InterPro" id="IPR007863">
    <property type="entry name" value="Peptidase_M16_C"/>
</dbReference>
<keyword evidence="9" id="KW-1185">Reference proteome</keyword>
<dbReference type="WBParaSite" id="nRc.2.0.1.t12672-RA">
    <property type="protein sequence ID" value="nRc.2.0.1.t12672-RA"/>
    <property type="gene ID" value="nRc.2.0.1.g12672"/>
</dbReference>
<evidence type="ECO:0000259" key="7">
    <source>
        <dbReference type="Pfam" id="PF05193"/>
    </source>
</evidence>
<dbReference type="Pfam" id="PF16187">
    <property type="entry name" value="Peptidase_M16_M"/>
    <property type="match status" value="1"/>
</dbReference>
<feature type="domain" description="Peptidase M16 C-terminal" evidence="7">
    <location>
        <begin position="19"/>
        <end position="141"/>
    </location>
</feature>
<evidence type="ECO:0000256" key="3">
    <source>
        <dbReference type="ARBA" id="ARBA00022723"/>
    </source>
</evidence>
<protein>
    <submittedName>
        <fullName evidence="10">Insulin-degrading enzyme</fullName>
    </submittedName>
</protein>
<dbReference type="AlphaFoldDB" id="A0A915IFI3"/>
<keyword evidence="2" id="KW-0645">Protease</keyword>
<reference evidence="10" key="1">
    <citation type="submission" date="2022-11" db="UniProtKB">
        <authorList>
            <consortium name="WormBaseParasite"/>
        </authorList>
    </citation>
    <scope>IDENTIFICATION</scope>
</reference>
<keyword evidence="4" id="KW-0378">Hydrolase</keyword>
<dbReference type="InterPro" id="IPR050626">
    <property type="entry name" value="Peptidase_M16"/>
</dbReference>